<comment type="caution">
    <text evidence="2">The sequence shown here is derived from an EMBL/GenBank/DDBJ whole genome shotgun (WGS) entry which is preliminary data.</text>
</comment>
<dbReference type="OrthoDB" id="4858698at2"/>
<feature type="transmembrane region" description="Helical" evidence="1">
    <location>
        <begin position="193"/>
        <end position="221"/>
    </location>
</feature>
<keyword evidence="1" id="KW-0812">Transmembrane</keyword>
<evidence type="ECO:0000256" key="1">
    <source>
        <dbReference type="SAM" id="Phobius"/>
    </source>
</evidence>
<evidence type="ECO:0000313" key="3">
    <source>
        <dbReference type="Proteomes" id="UP000036027"/>
    </source>
</evidence>
<feature type="transmembrane region" description="Helical" evidence="1">
    <location>
        <begin position="362"/>
        <end position="381"/>
    </location>
</feature>
<organism evidence="2 3">
    <name type="scientific">Neisseria arctica</name>
    <dbReference type="NCBI Taxonomy" id="1470200"/>
    <lineage>
        <taxon>Bacteria</taxon>
        <taxon>Pseudomonadati</taxon>
        <taxon>Pseudomonadota</taxon>
        <taxon>Betaproteobacteria</taxon>
        <taxon>Neisseriales</taxon>
        <taxon>Neisseriaceae</taxon>
        <taxon>Neisseria</taxon>
    </lineage>
</organism>
<feature type="transmembrane region" description="Helical" evidence="1">
    <location>
        <begin position="44"/>
        <end position="68"/>
    </location>
</feature>
<feature type="transmembrane region" description="Helical" evidence="1">
    <location>
        <begin position="155"/>
        <end position="173"/>
    </location>
</feature>
<dbReference type="EMBL" id="JTDO01000006">
    <property type="protein sequence ID" value="KLT73033.1"/>
    <property type="molecule type" value="Genomic_DNA"/>
</dbReference>
<dbReference type="RefSeq" id="WP_047760825.1">
    <property type="nucleotide sequence ID" value="NZ_CP091510.1"/>
</dbReference>
<dbReference type="Proteomes" id="UP000036027">
    <property type="component" value="Unassembled WGS sequence"/>
</dbReference>
<proteinExistence type="predicted"/>
<protein>
    <submittedName>
        <fullName evidence="2">Membrane protein</fullName>
    </submittedName>
</protein>
<dbReference type="AlphaFoldDB" id="A0A0J1C409"/>
<feature type="transmembrane region" description="Helical" evidence="1">
    <location>
        <begin position="89"/>
        <end position="117"/>
    </location>
</feature>
<name>A0A0J1C409_9NEIS</name>
<gene>
    <name evidence="2" type="ORF">PL75_04985</name>
</gene>
<feature type="transmembrane region" description="Helical" evidence="1">
    <location>
        <begin position="20"/>
        <end position="38"/>
    </location>
</feature>
<dbReference type="PATRIC" id="fig|1470200.3.peg.2161"/>
<evidence type="ECO:0000313" key="2">
    <source>
        <dbReference type="EMBL" id="KLT73033.1"/>
    </source>
</evidence>
<sequence>MSVINSSESVSTWHSKMRAIGPGILMASAAVGGSHIIASTQAGAIYGWQLAVIIILVNLFKYPFFHFGAHYTLDTGKSLLEGYKEKNPLYLWLFLILNLFATVVNIAGVGLITAVILSLAVPGISMNLLAGIVLGVTLLLLLTGKYGALDGLSKIVMVSLTAATVTAVIVAAVKSGNVPAAPDFVAPSPWNLASLGFMIALMGWMPAPIEFSAINSLWVVVKRKLDHVSYRDGLFDFNVGYIGSAILAVIFLALGALVQFGSGQEVKMAGPAYISQLVDMYAATIGEWSRWLVVFIAFACMFGTTITAVDGYSRANTEAVRLLAGSKQFSTRSLKIWTILGCVAGMVVILFFKGALAPMLKFAMITAFLTTPVFAWLNLMLARDSAHKISFSLMTLSWLGLFYLVGFAVLFLLQLVGLFG</sequence>
<feature type="transmembrane region" description="Helical" evidence="1">
    <location>
        <begin position="393"/>
        <end position="419"/>
    </location>
</feature>
<accession>A0A0J1C409</accession>
<feature type="transmembrane region" description="Helical" evidence="1">
    <location>
        <begin position="233"/>
        <end position="258"/>
    </location>
</feature>
<feature type="transmembrane region" description="Helical" evidence="1">
    <location>
        <begin position="334"/>
        <end position="356"/>
    </location>
</feature>
<feature type="transmembrane region" description="Helical" evidence="1">
    <location>
        <begin position="123"/>
        <end position="143"/>
    </location>
</feature>
<keyword evidence="3" id="KW-1185">Reference proteome</keyword>
<keyword evidence="1" id="KW-0472">Membrane</keyword>
<reference evidence="2 3" key="1">
    <citation type="submission" date="2014-11" db="EMBL/GenBank/DDBJ databases">
        <title>Genome of a novel goose pathogen.</title>
        <authorList>
            <person name="Hansen C.M."/>
            <person name="Hueffer K."/>
            <person name="Choi S.C."/>
        </authorList>
    </citation>
    <scope>NUCLEOTIDE SEQUENCE [LARGE SCALE GENOMIC DNA]</scope>
    <source>
        <strain evidence="2 3">KH1503</strain>
    </source>
</reference>
<feature type="transmembrane region" description="Helical" evidence="1">
    <location>
        <begin position="291"/>
        <end position="313"/>
    </location>
</feature>
<dbReference type="STRING" id="1470200.PL75_04985"/>
<keyword evidence="1" id="KW-1133">Transmembrane helix</keyword>